<dbReference type="RefSeq" id="WP_195032207.1">
    <property type="nucleotide sequence ID" value="NZ_JADLRE010000004.1"/>
</dbReference>
<reference evidence="2 3" key="1">
    <citation type="submission" date="2020-10" db="EMBL/GenBank/DDBJ databases">
        <title>Identification of Nocardia species via Next-generation sequencing and recognition of intraspecies genetic diversity.</title>
        <authorList>
            <person name="Li P."/>
            <person name="Li P."/>
            <person name="Lu B."/>
        </authorList>
    </citation>
    <scope>NUCLEOTIDE SEQUENCE [LARGE SCALE GENOMIC DNA]</scope>
    <source>
        <strain evidence="2 3">N-11</strain>
    </source>
</reference>
<feature type="region of interest" description="Disordered" evidence="1">
    <location>
        <begin position="76"/>
        <end position="95"/>
    </location>
</feature>
<dbReference type="Proteomes" id="UP000807309">
    <property type="component" value="Unassembled WGS sequence"/>
</dbReference>
<evidence type="ECO:0000313" key="3">
    <source>
        <dbReference type="Proteomes" id="UP000807309"/>
    </source>
</evidence>
<evidence type="ECO:0000256" key="1">
    <source>
        <dbReference type="SAM" id="MobiDB-lite"/>
    </source>
</evidence>
<keyword evidence="3" id="KW-1185">Reference proteome</keyword>
<evidence type="ECO:0008006" key="4">
    <source>
        <dbReference type="Google" id="ProtNLM"/>
    </source>
</evidence>
<name>A0ABS0C577_9NOCA</name>
<gene>
    <name evidence="2" type="ORF">IU470_07305</name>
</gene>
<proteinExistence type="predicted"/>
<evidence type="ECO:0000313" key="2">
    <source>
        <dbReference type="EMBL" id="MBF6224915.1"/>
    </source>
</evidence>
<organism evidence="2 3">
    <name type="scientific">Nocardia abscessus</name>
    <dbReference type="NCBI Taxonomy" id="120957"/>
    <lineage>
        <taxon>Bacteria</taxon>
        <taxon>Bacillati</taxon>
        <taxon>Actinomycetota</taxon>
        <taxon>Actinomycetes</taxon>
        <taxon>Mycobacteriales</taxon>
        <taxon>Nocardiaceae</taxon>
        <taxon>Nocardia</taxon>
    </lineage>
</organism>
<sequence>MARPVARTMADMTVLATLLLLALFGYLIYRYAPSRDEHAFRLERFHPGTPMSDQTLSYYDHQRRYSDLAAIYGHSDVPDPDLPSAEKSTAIAPRP</sequence>
<accession>A0ABS0C577</accession>
<protein>
    <recommendedName>
        <fullName evidence="4">Secreted protein</fullName>
    </recommendedName>
</protein>
<dbReference type="EMBL" id="JADLRE010000004">
    <property type="protein sequence ID" value="MBF6224915.1"/>
    <property type="molecule type" value="Genomic_DNA"/>
</dbReference>
<comment type="caution">
    <text evidence="2">The sequence shown here is derived from an EMBL/GenBank/DDBJ whole genome shotgun (WGS) entry which is preliminary data.</text>
</comment>